<accession>A0A749SW48</accession>
<dbReference type="InterPro" id="IPR005335">
    <property type="entry name" value="Terminase_ssu"/>
</dbReference>
<proteinExistence type="predicted"/>
<organism evidence="3">
    <name type="scientific">Salmonella enterica</name>
    <name type="common">Salmonella choleraesuis</name>
    <dbReference type="NCBI Taxonomy" id="28901"/>
    <lineage>
        <taxon>Bacteria</taxon>
        <taxon>Pseudomonadati</taxon>
        <taxon>Pseudomonadota</taxon>
        <taxon>Gammaproteobacteria</taxon>
        <taxon>Enterobacterales</taxon>
        <taxon>Enterobacteriaceae</taxon>
        <taxon>Salmonella</taxon>
    </lineage>
</organism>
<dbReference type="EMBL" id="DAAQGG010000009">
    <property type="protein sequence ID" value="HAD9187393.1"/>
    <property type="molecule type" value="Genomic_DNA"/>
</dbReference>
<protein>
    <submittedName>
        <fullName evidence="3">Terminase small subunit</fullName>
    </submittedName>
</protein>
<dbReference type="InterPro" id="IPR038713">
    <property type="entry name" value="Terminase_Gp1_N_sf"/>
</dbReference>
<dbReference type="EMBL" id="DAAVRW010000019">
    <property type="protein sequence ID" value="HAF5894125.1"/>
    <property type="molecule type" value="Genomic_DNA"/>
</dbReference>
<dbReference type="GO" id="GO:0051276">
    <property type="term" value="P:chromosome organization"/>
    <property type="evidence" value="ECO:0007669"/>
    <property type="project" value="InterPro"/>
</dbReference>
<dbReference type="EMBL" id="DAAQEU010000010">
    <property type="protein sequence ID" value="HAD9000083.1"/>
    <property type="molecule type" value="Genomic_DNA"/>
</dbReference>
<evidence type="ECO:0000313" key="3">
    <source>
        <dbReference type="EMBL" id="HAF5894125.1"/>
    </source>
</evidence>
<sequence length="139" mass="14945">MTGLTIKQEAFCQAYIETGNASEAYRTAYAADKMKPEAVHVNASKLLDNAKVALRVKELQGEIKQRHNVTVDSLLAELEEARQKALSAETPQSSAAVAATMGKAKLVGLDKQIIDHTSSDGSMTPQPTIIQLLPVEPKA</sequence>
<gene>
    <name evidence="1" type="ORF">G1377_19655</name>
    <name evidence="2" type="ORF">G1409_19805</name>
    <name evidence="3" type="ORF">G8L14_004384</name>
</gene>
<dbReference type="Gene3D" id="1.10.10.1400">
    <property type="entry name" value="Terminase, small subunit, N-terminal DNA-binding domain, HTH motif"/>
    <property type="match status" value="1"/>
</dbReference>
<evidence type="ECO:0000313" key="1">
    <source>
        <dbReference type="EMBL" id="HAD9000083.1"/>
    </source>
</evidence>
<reference evidence="3" key="1">
    <citation type="journal article" date="2018" name="Genome Biol.">
        <title>SKESA: strategic k-mer extension for scrupulous assemblies.</title>
        <authorList>
            <person name="Souvorov A."/>
            <person name="Agarwala R."/>
            <person name="Lipman D.J."/>
        </authorList>
    </citation>
    <scope>NUCLEOTIDE SEQUENCE</scope>
    <source>
        <strain evidence="3">MA.QA05/14</strain>
        <strain evidence="2">R16.1056</strain>
        <strain evidence="1">R17.4531</strain>
    </source>
</reference>
<reference evidence="3" key="2">
    <citation type="submission" date="2020-02" db="EMBL/GenBank/DDBJ databases">
        <authorList>
            <consortium name="NCBI Pathogen Detection Project"/>
        </authorList>
    </citation>
    <scope>NUCLEOTIDE SEQUENCE</scope>
    <source>
        <strain evidence="3">MA.QA05/14</strain>
        <strain evidence="2">R16.1056</strain>
        <strain evidence="1">R17.4531</strain>
    </source>
</reference>
<dbReference type="AlphaFoldDB" id="A0A749SW48"/>
<name>A0A749SW48_SALER</name>
<evidence type="ECO:0000313" key="2">
    <source>
        <dbReference type="EMBL" id="HAD9187393.1"/>
    </source>
</evidence>
<comment type="caution">
    <text evidence="3">The sequence shown here is derived from an EMBL/GenBank/DDBJ whole genome shotgun (WGS) entry which is preliminary data.</text>
</comment>
<dbReference type="Pfam" id="PF03592">
    <property type="entry name" value="Terminase_2"/>
    <property type="match status" value="1"/>
</dbReference>
<dbReference type="RefSeq" id="WP_198888046.1">
    <property type="nucleotide sequence ID" value="NZ_JAHQUG010000004.1"/>
</dbReference>